<dbReference type="AlphaFoldDB" id="A0A7I7QLV5"/>
<proteinExistence type="predicted"/>
<keyword evidence="2" id="KW-0812">Transmembrane</keyword>
<evidence type="ECO:0000256" key="1">
    <source>
        <dbReference type="SAM" id="MobiDB-lite"/>
    </source>
</evidence>
<keyword evidence="4" id="KW-1185">Reference proteome</keyword>
<name>A0A7I7QLV5_9MYCO</name>
<accession>A0A7I7QLV5</accession>
<dbReference type="KEGG" id="msei:MSEDJ_13770"/>
<gene>
    <name evidence="3" type="ORF">MSEDJ_13770</name>
</gene>
<reference evidence="3 4" key="1">
    <citation type="journal article" date="2019" name="Emerg. Microbes Infect.">
        <title>Comprehensive subspecies identification of 175 nontuberculous mycobacteria species based on 7547 genomic profiles.</title>
        <authorList>
            <person name="Matsumoto Y."/>
            <person name="Kinjo T."/>
            <person name="Motooka D."/>
            <person name="Nabeya D."/>
            <person name="Jung N."/>
            <person name="Uechi K."/>
            <person name="Horii T."/>
            <person name="Iida T."/>
            <person name="Fujita J."/>
            <person name="Nakamura S."/>
        </authorList>
    </citation>
    <scope>NUCLEOTIDE SEQUENCE [LARGE SCALE GENOMIC DNA]</scope>
    <source>
        <strain evidence="3 4">JCM 17899</strain>
    </source>
</reference>
<evidence type="ECO:0000256" key="2">
    <source>
        <dbReference type="SAM" id="Phobius"/>
    </source>
</evidence>
<keyword evidence="2" id="KW-1133">Transmembrane helix</keyword>
<protein>
    <submittedName>
        <fullName evidence="3">Uncharacterized protein</fullName>
    </submittedName>
</protein>
<feature type="region of interest" description="Disordered" evidence="1">
    <location>
        <begin position="230"/>
        <end position="249"/>
    </location>
</feature>
<feature type="region of interest" description="Disordered" evidence="1">
    <location>
        <begin position="1"/>
        <end position="46"/>
    </location>
</feature>
<feature type="region of interest" description="Disordered" evidence="1">
    <location>
        <begin position="78"/>
        <end position="100"/>
    </location>
</feature>
<sequence length="374" mass="39067">MTMPPQGGWQPDRPGQSTYGRGPSGSQGQPPPGFPGGQWPQPIPPSKGGGSIKWLLVGIAILLVVCISVGVTLLVTRDSDGGGTSSTDAAPSDVASAGDAGPVSIITEEPTCKTLNTINQGLSKIQSQGWGAMRATLGPAATWTPDERIQIQAVADAMRRAADQAVPLAKQTPHRVIREIYEQFIAYGRAYADSVSDYQPSDNGLASVNVNASSALVGVCNTIEYGSAGRSLSVPEESSPKQLSPVGDPGNPSRFIQSASAACTNWISRLDTFNASTSDWQSRDGAVPASEWTPERRAIEENAAPLLVQFADASSDAGRSSGNAVLEDLSVMASVYVKAYVSALSSYTDADSWLVYTGFRIANLISGACVSISE</sequence>
<keyword evidence="2" id="KW-0472">Membrane</keyword>
<dbReference type="Proteomes" id="UP000467193">
    <property type="component" value="Chromosome"/>
</dbReference>
<organism evidence="3 4">
    <name type="scientific">Mycolicibacterium sediminis</name>
    <dbReference type="NCBI Taxonomy" id="1286180"/>
    <lineage>
        <taxon>Bacteria</taxon>
        <taxon>Bacillati</taxon>
        <taxon>Actinomycetota</taxon>
        <taxon>Actinomycetes</taxon>
        <taxon>Mycobacteriales</taxon>
        <taxon>Mycobacteriaceae</taxon>
        <taxon>Mycolicibacterium</taxon>
    </lineage>
</organism>
<feature type="transmembrane region" description="Helical" evidence="2">
    <location>
        <begin position="54"/>
        <end position="75"/>
    </location>
</feature>
<dbReference type="EMBL" id="AP022588">
    <property type="protein sequence ID" value="BBY27281.1"/>
    <property type="molecule type" value="Genomic_DNA"/>
</dbReference>
<evidence type="ECO:0000313" key="4">
    <source>
        <dbReference type="Proteomes" id="UP000467193"/>
    </source>
</evidence>
<evidence type="ECO:0000313" key="3">
    <source>
        <dbReference type="EMBL" id="BBY27281.1"/>
    </source>
</evidence>